<protein>
    <submittedName>
        <fullName evidence="2">Uncharacterized protein</fullName>
    </submittedName>
</protein>
<dbReference type="Proteomes" id="UP000183507">
    <property type="component" value="Unassembled WGS sequence"/>
</dbReference>
<dbReference type="Proteomes" id="UP000225062">
    <property type="component" value="Unassembled WGS sequence"/>
</dbReference>
<reference evidence="2" key="2">
    <citation type="submission" date="2016-10" db="EMBL/GenBank/DDBJ databases">
        <authorList>
            <person name="de Groot N.N."/>
        </authorList>
    </citation>
    <scope>NUCLEOTIDE SEQUENCE [LARGE SCALE GENOMIC DNA]</scope>
    <source>
        <strain evidence="2">KPR-7A</strain>
    </source>
</reference>
<name>A0A1G6URC3_9BACI</name>
<organism evidence="2 3">
    <name type="scientific">Bacillus wiedmannii</name>
    <dbReference type="NCBI Taxonomy" id="1890302"/>
    <lineage>
        <taxon>Bacteria</taxon>
        <taxon>Bacillati</taxon>
        <taxon>Bacillota</taxon>
        <taxon>Bacilli</taxon>
        <taxon>Bacillales</taxon>
        <taxon>Bacillaceae</taxon>
        <taxon>Bacillus</taxon>
        <taxon>Bacillus cereus group</taxon>
    </lineage>
</organism>
<dbReference type="AlphaFoldDB" id="A0A1G6URC3"/>
<evidence type="ECO:0000313" key="4">
    <source>
        <dbReference type="Proteomes" id="UP000225062"/>
    </source>
</evidence>
<dbReference type="RefSeq" id="WP_064472824.1">
    <property type="nucleotide sequence ID" value="NZ_FMZR01000006.1"/>
</dbReference>
<proteinExistence type="predicted"/>
<evidence type="ECO:0000313" key="1">
    <source>
        <dbReference type="EMBL" id="PHG13405.1"/>
    </source>
</evidence>
<reference evidence="1 4" key="3">
    <citation type="submission" date="2017-09" db="EMBL/GenBank/DDBJ databases">
        <title>Large-scale bioinformatics analysis of Bacillus genomes uncovers conserved roles of natural products in bacterial physiology.</title>
        <authorList>
            <consortium name="Agbiome Team Llc"/>
            <person name="Bleich R.M."/>
            <person name="Grubbs K.J."/>
            <person name="Santa Maria K.C."/>
            <person name="Allen S.E."/>
            <person name="Farag S."/>
            <person name="Shank E.A."/>
            <person name="Bowers A."/>
        </authorList>
    </citation>
    <scope>NUCLEOTIDE SEQUENCE [LARGE SCALE GENOMIC DNA]</scope>
    <source>
        <strain evidence="1 4">AFS032503</strain>
    </source>
</reference>
<evidence type="ECO:0000313" key="2">
    <source>
        <dbReference type="EMBL" id="SDD43849.1"/>
    </source>
</evidence>
<reference evidence="3" key="1">
    <citation type="submission" date="2016-10" db="EMBL/GenBank/DDBJ databases">
        <authorList>
            <person name="Varghese N."/>
        </authorList>
    </citation>
    <scope>NUCLEOTIDE SEQUENCE [LARGE SCALE GENOMIC DNA]</scope>
    <source>
        <strain evidence="3">KPR-7A</strain>
    </source>
</reference>
<gene>
    <name evidence="1" type="ORF">COI74_29195</name>
    <name evidence="2" type="ORF">SAMN04487767_10684</name>
</gene>
<dbReference type="EMBL" id="FMZR01000006">
    <property type="protein sequence ID" value="SDD43849.1"/>
    <property type="molecule type" value="Genomic_DNA"/>
</dbReference>
<accession>A0A1G6URC3</accession>
<sequence>MSLYLLSPEVAGGHGEHTVYGNEKSIGAEGISGKVQFLHYEFYGWLGDDLLESTPCFIVSEKLKNALTSSELKDFRLEECLISVSEEFQELYPDKELPDFWRLIPLGTVNYENGNYSGWSGHQFCLTPRGDLILTEEVLSFLKSFTLKYCDISALGNIN</sequence>
<evidence type="ECO:0000313" key="3">
    <source>
        <dbReference type="Proteomes" id="UP000183507"/>
    </source>
</evidence>
<dbReference type="EMBL" id="NUUI01000142">
    <property type="protein sequence ID" value="PHG13405.1"/>
    <property type="molecule type" value="Genomic_DNA"/>
</dbReference>